<feature type="compositionally biased region" description="Polar residues" evidence="1">
    <location>
        <begin position="23"/>
        <end position="50"/>
    </location>
</feature>
<organism evidence="2 3">
    <name type="scientific">Blastococcus brunescens</name>
    <dbReference type="NCBI Taxonomy" id="1564165"/>
    <lineage>
        <taxon>Bacteria</taxon>
        <taxon>Bacillati</taxon>
        <taxon>Actinomycetota</taxon>
        <taxon>Actinomycetes</taxon>
        <taxon>Geodermatophilales</taxon>
        <taxon>Geodermatophilaceae</taxon>
        <taxon>Blastococcus</taxon>
    </lineage>
</organism>
<feature type="region of interest" description="Disordered" evidence="1">
    <location>
        <begin position="22"/>
        <end position="74"/>
    </location>
</feature>
<dbReference type="RefSeq" id="WP_324274282.1">
    <property type="nucleotide sequence ID" value="NZ_CP141261.1"/>
</dbReference>
<proteinExistence type="predicted"/>
<name>A0ABZ1AZQ2_9ACTN</name>
<keyword evidence="3" id="KW-1185">Reference proteome</keyword>
<dbReference type="Proteomes" id="UP001324287">
    <property type="component" value="Chromosome"/>
</dbReference>
<dbReference type="EMBL" id="CP141261">
    <property type="protein sequence ID" value="WRL62933.1"/>
    <property type="molecule type" value="Genomic_DNA"/>
</dbReference>
<accession>A0ABZ1AZQ2</accession>
<reference evidence="2 3" key="1">
    <citation type="submission" date="2023-12" db="EMBL/GenBank/DDBJ databases">
        <title>Blastococcus brunescens sp. nov., an actonobacterium isolated from sandstone collected in sahara desert.</title>
        <authorList>
            <person name="Gtari M."/>
            <person name="Ghodhbane F."/>
        </authorList>
    </citation>
    <scope>NUCLEOTIDE SEQUENCE [LARGE SCALE GENOMIC DNA]</scope>
    <source>
        <strain evidence="2 3">BMG 8361</strain>
    </source>
</reference>
<evidence type="ECO:0000313" key="2">
    <source>
        <dbReference type="EMBL" id="WRL62933.1"/>
    </source>
</evidence>
<protein>
    <submittedName>
        <fullName evidence="2">Uncharacterized protein</fullName>
    </submittedName>
</protein>
<evidence type="ECO:0000313" key="3">
    <source>
        <dbReference type="Proteomes" id="UP001324287"/>
    </source>
</evidence>
<gene>
    <name evidence="2" type="ORF">U6N30_24185</name>
</gene>
<evidence type="ECO:0000256" key="1">
    <source>
        <dbReference type="SAM" id="MobiDB-lite"/>
    </source>
</evidence>
<sequence length="144" mass="14587">MFLTRIRATTSMTAGSCRHVTPTLANSATSGRLTVSTGRPGTSSPDNGTSFPAPGDEAPAEDVGTGGAVDPAVGDADRLACTSASSLTTASRAGSVTEPSSISSMAVGIGFGSPLVSTLNVRSVPVITRKARKHARMRRTGLLR</sequence>